<dbReference type="GO" id="GO:0140115">
    <property type="term" value="P:export across plasma membrane"/>
    <property type="evidence" value="ECO:0007669"/>
    <property type="project" value="UniProtKB-ARBA"/>
</dbReference>
<dbReference type="STRING" id="745531.A0A0C3SE16"/>
<dbReference type="InterPro" id="IPR036259">
    <property type="entry name" value="MFS_trans_sf"/>
</dbReference>
<feature type="transmembrane region" description="Helical" evidence="8">
    <location>
        <begin position="296"/>
        <end position="319"/>
    </location>
</feature>
<feature type="transmembrane region" description="Helical" evidence="8">
    <location>
        <begin position="433"/>
        <end position="458"/>
    </location>
</feature>
<dbReference type="GO" id="GO:0015137">
    <property type="term" value="F:citrate transmembrane transporter activity"/>
    <property type="evidence" value="ECO:0007669"/>
    <property type="project" value="UniProtKB-ARBA"/>
</dbReference>
<feature type="transmembrane region" description="Helical" evidence="8">
    <location>
        <begin position="137"/>
        <end position="155"/>
    </location>
</feature>
<protein>
    <recommendedName>
        <fullName evidence="9">Major facilitator superfamily (MFS) profile domain-containing protein</fullName>
    </recommendedName>
</protein>
<dbReference type="CDD" id="cd17323">
    <property type="entry name" value="MFS_Tpo1_MDR_like"/>
    <property type="match status" value="1"/>
</dbReference>
<accession>A0A0C3SE16</accession>
<dbReference type="InterPro" id="IPR020846">
    <property type="entry name" value="MFS_dom"/>
</dbReference>
<feature type="transmembrane region" description="Helical" evidence="8">
    <location>
        <begin position="197"/>
        <end position="216"/>
    </location>
</feature>
<organism evidence="10 11">
    <name type="scientific">Phlebiopsis gigantea (strain 11061_1 CR5-6)</name>
    <name type="common">White-rot fungus</name>
    <name type="synonym">Peniophora gigantea</name>
    <dbReference type="NCBI Taxonomy" id="745531"/>
    <lineage>
        <taxon>Eukaryota</taxon>
        <taxon>Fungi</taxon>
        <taxon>Dikarya</taxon>
        <taxon>Basidiomycota</taxon>
        <taxon>Agaricomycotina</taxon>
        <taxon>Agaricomycetes</taxon>
        <taxon>Polyporales</taxon>
        <taxon>Phanerochaetaceae</taxon>
        <taxon>Phlebiopsis</taxon>
    </lineage>
</organism>
<gene>
    <name evidence="10" type="ORF">PHLGIDRAFT_28659</name>
</gene>
<evidence type="ECO:0000256" key="4">
    <source>
        <dbReference type="ARBA" id="ARBA00022989"/>
    </source>
</evidence>
<evidence type="ECO:0000256" key="6">
    <source>
        <dbReference type="ARBA" id="ARBA00023180"/>
    </source>
</evidence>
<dbReference type="PRINTS" id="PR01035">
    <property type="entry name" value="TCRTETA"/>
</dbReference>
<dbReference type="EMBL" id="KN840458">
    <property type="protein sequence ID" value="KIP10140.1"/>
    <property type="molecule type" value="Genomic_DNA"/>
</dbReference>
<keyword evidence="3 8" id="KW-0812">Transmembrane</keyword>
<feature type="transmembrane region" description="Helical" evidence="8">
    <location>
        <begin position="106"/>
        <end position="125"/>
    </location>
</feature>
<evidence type="ECO:0000256" key="5">
    <source>
        <dbReference type="ARBA" id="ARBA00023136"/>
    </source>
</evidence>
<keyword evidence="2" id="KW-0813">Transport</keyword>
<dbReference type="AlphaFoldDB" id="A0A0C3SE16"/>
<keyword evidence="5 8" id="KW-0472">Membrane</keyword>
<name>A0A0C3SE16_PHLG1</name>
<dbReference type="PANTHER" id="PTHR23502:SF51">
    <property type="entry name" value="QUINIDINE RESISTANCE PROTEIN 1-RELATED"/>
    <property type="match status" value="1"/>
</dbReference>
<dbReference type="Gene3D" id="1.20.1250.20">
    <property type="entry name" value="MFS general substrate transporter like domains"/>
    <property type="match status" value="1"/>
</dbReference>
<dbReference type="InterPro" id="IPR011701">
    <property type="entry name" value="MFS"/>
</dbReference>
<dbReference type="InterPro" id="IPR001958">
    <property type="entry name" value="Tet-R_TetA/multi-R_MdtG-like"/>
</dbReference>
<evidence type="ECO:0000313" key="11">
    <source>
        <dbReference type="Proteomes" id="UP000053257"/>
    </source>
</evidence>
<feature type="transmembrane region" description="Helical" evidence="8">
    <location>
        <begin position="494"/>
        <end position="514"/>
    </location>
</feature>
<dbReference type="PROSITE" id="PS50850">
    <property type="entry name" value="MFS"/>
    <property type="match status" value="1"/>
</dbReference>
<dbReference type="FunFam" id="1.20.1720.10:FF:000009">
    <property type="entry name" value="MFS multidrug transporter"/>
    <property type="match status" value="1"/>
</dbReference>
<evidence type="ECO:0000259" key="9">
    <source>
        <dbReference type="PROSITE" id="PS50850"/>
    </source>
</evidence>
<dbReference type="HOGENOM" id="CLU_008455_8_4_1"/>
<sequence>MTSSLGPTHDSDIQQPFDHPGVQDVSAYRPDVQTLGEMDLSEDPSVTKEAQPVPIDEPPYSIYTGREKWAIVLISSVAGAFSPLTANIYFPAIPTLANEFHKSIELINLTVTMYMVLQGISPMIWGTMADRWGRRPMFMGCMLVLSLACVGLALVPTNAYWLLMLLRCLQAAGSASTIALGAGVIADIATRSERGGFFGLFSLGPMVGPCLGPVIGGALADGLGWRSIFWFLCIGSALCFVAMFLFLPETLRSLVGNGSFKPGPVWRPLVPVFGRGKVGSSSGRPPKRPFQNPLRLFLYFDVDLLLFYNAILYSVFYGVTASISTLFSDAYPFLTETDIGLCFLAIGGGMLFGSWINGSILDREYQNVKRKMERRCREDPECKVRVEDVTKDENFPIEYARFRTMPVYCAVYVACVAGYGWTLQAKTNIAGPLILQIIMGYCIICMMNTTQTLIVDLLPNQGSSVTACNNLVRCSLGAVCVSVIDLMVNAMGVGWTYVLLAGLCVLVAPLMFVIQRVGPRCRAKRRAEQ</sequence>
<evidence type="ECO:0000313" key="10">
    <source>
        <dbReference type="EMBL" id="KIP10140.1"/>
    </source>
</evidence>
<proteinExistence type="predicted"/>
<keyword evidence="4 8" id="KW-1133">Transmembrane helix</keyword>
<evidence type="ECO:0000256" key="2">
    <source>
        <dbReference type="ARBA" id="ARBA00022448"/>
    </source>
</evidence>
<reference evidence="10 11" key="1">
    <citation type="journal article" date="2014" name="PLoS Genet.">
        <title>Analysis of the Phlebiopsis gigantea genome, transcriptome and secretome provides insight into its pioneer colonization strategies of wood.</title>
        <authorList>
            <person name="Hori C."/>
            <person name="Ishida T."/>
            <person name="Igarashi K."/>
            <person name="Samejima M."/>
            <person name="Suzuki H."/>
            <person name="Master E."/>
            <person name="Ferreira P."/>
            <person name="Ruiz-Duenas F.J."/>
            <person name="Held B."/>
            <person name="Canessa P."/>
            <person name="Larrondo L.F."/>
            <person name="Schmoll M."/>
            <person name="Druzhinina I.S."/>
            <person name="Kubicek C.P."/>
            <person name="Gaskell J.A."/>
            <person name="Kersten P."/>
            <person name="St John F."/>
            <person name="Glasner J."/>
            <person name="Sabat G."/>
            <person name="Splinter BonDurant S."/>
            <person name="Syed K."/>
            <person name="Yadav J."/>
            <person name="Mgbeahuruike A.C."/>
            <person name="Kovalchuk A."/>
            <person name="Asiegbu F.O."/>
            <person name="Lackner G."/>
            <person name="Hoffmeister D."/>
            <person name="Rencoret J."/>
            <person name="Gutierrez A."/>
            <person name="Sun H."/>
            <person name="Lindquist E."/>
            <person name="Barry K."/>
            <person name="Riley R."/>
            <person name="Grigoriev I.V."/>
            <person name="Henrissat B."/>
            <person name="Kues U."/>
            <person name="Berka R.M."/>
            <person name="Martinez A.T."/>
            <person name="Covert S.F."/>
            <person name="Blanchette R.A."/>
            <person name="Cullen D."/>
        </authorList>
    </citation>
    <scope>NUCLEOTIDE SEQUENCE [LARGE SCALE GENOMIC DNA]</scope>
    <source>
        <strain evidence="10 11">11061_1 CR5-6</strain>
    </source>
</reference>
<dbReference type="GO" id="GO:0005886">
    <property type="term" value="C:plasma membrane"/>
    <property type="evidence" value="ECO:0007669"/>
    <property type="project" value="TreeGrafter"/>
</dbReference>
<evidence type="ECO:0000256" key="3">
    <source>
        <dbReference type="ARBA" id="ARBA00022692"/>
    </source>
</evidence>
<feature type="domain" description="Major facilitator superfamily (MFS) profile" evidence="9">
    <location>
        <begin position="71"/>
        <end position="519"/>
    </location>
</feature>
<dbReference type="Proteomes" id="UP000053257">
    <property type="component" value="Unassembled WGS sequence"/>
</dbReference>
<feature type="region of interest" description="Disordered" evidence="7">
    <location>
        <begin position="1"/>
        <end position="24"/>
    </location>
</feature>
<keyword evidence="11" id="KW-1185">Reference proteome</keyword>
<evidence type="ECO:0000256" key="1">
    <source>
        <dbReference type="ARBA" id="ARBA00004141"/>
    </source>
</evidence>
<feature type="transmembrane region" description="Helical" evidence="8">
    <location>
        <begin position="69"/>
        <end position="90"/>
    </location>
</feature>
<keyword evidence="6" id="KW-0325">Glycoprotein</keyword>
<dbReference type="PANTHER" id="PTHR23502">
    <property type="entry name" value="MAJOR FACILITATOR SUPERFAMILY"/>
    <property type="match status" value="1"/>
</dbReference>
<feature type="transmembrane region" description="Helical" evidence="8">
    <location>
        <begin position="339"/>
        <end position="361"/>
    </location>
</feature>
<dbReference type="FunFam" id="1.20.1250.20:FF:000172">
    <property type="entry name" value="MFS multidrug resistance transporter"/>
    <property type="match status" value="1"/>
</dbReference>
<dbReference type="SUPFAM" id="SSF103473">
    <property type="entry name" value="MFS general substrate transporter"/>
    <property type="match status" value="1"/>
</dbReference>
<dbReference type="Pfam" id="PF07690">
    <property type="entry name" value="MFS_1"/>
    <property type="match status" value="1"/>
</dbReference>
<evidence type="ECO:0000256" key="8">
    <source>
        <dbReference type="SAM" id="Phobius"/>
    </source>
</evidence>
<dbReference type="OrthoDB" id="440553at2759"/>
<feature type="transmembrane region" description="Helical" evidence="8">
    <location>
        <begin position="228"/>
        <end position="247"/>
    </location>
</feature>
<evidence type="ECO:0000256" key="7">
    <source>
        <dbReference type="SAM" id="MobiDB-lite"/>
    </source>
</evidence>
<comment type="subcellular location">
    <subcellularLocation>
        <location evidence="1">Membrane</location>
        <topology evidence="1">Multi-pass membrane protein</topology>
    </subcellularLocation>
</comment>